<dbReference type="InterPro" id="IPR057666">
    <property type="entry name" value="DrpA_SLOG"/>
</dbReference>
<dbReference type="RefSeq" id="WP_167735905.1">
    <property type="nucleotide sequence ID" value="NZ_LR962863.1"/>
</dbReference>
<dbReference type="Pfam" id="PF02481">
    <property type="entry name" value="DNA_processg_A"/>
    <property type="match status" value="1"/>
</dbReference>
<evidence type="ECO:0000313" key="4">
    <source>
        <dbReference type="EMBL" id="SUM89310.1"/>
    </source>
</evidence>
<feature type="domain" description="Smf/DprA SLOG" evidence="2">
    <location>
        <begin position="78"/>
        <end position="259"/>
    </location>
</feature>
<dbReference type="SUPFAM" id="SSF102405">
    <property type="entry name" value="MCP/YpsA-like"/>
    <property type="match status" value="1"/>
</dbReference>
<reference evidence="3 5" key="2">
    <citation type="submission" date="2020-11" db="EMBL/GenBank/DDBJ databases">
        <authorList>
            <consortium name="Pathogen Informatics"/>
        </authorList>
    </citation>
    <scope>NUCLEOTIDE SEQUENCE [LARGE SCALE GENOMIC DNA]</scope>
    <source>
        <strain evidence="3 5">NCTC12218</strain>
    </source>
</reference>
<evidence type="ECO:0000259" key="2">
    <source>
        <dbReference type="Pfam" id="PF02481"/>
    </source>
</evidence>
<dbReference type="PANTHER" id="PTHR43022:SF1">
    <property type="entry name" value="PROTEIN SMF"/>
    <property type="match status" value="1"/>
</dbReference>
<dbReference type="Proteomes" id="UP000264146">
    <property type="component" value="Chromosome"/>
</dbReference>
<dbReference type="EMBL" id="LR962863">
    <property type="protein sequence ID" value="CAD7360014.1"/>
    <property type="molecule type" value="Genomic_DNA"/>
</dbReference>
<dbReference type="AlphaFoldDB" id="A0A7Z7VY59"/>
<dbReference type="PANTHER" id="PTHR43022">
    <property type="entry name" value="PROTEIN SMF"/>
    <property type="match status" value="1"/>
</dbReference>
<gene>
    <name evidence="4" type="primary">dprA</name>
    <name evidence="4" type="ORF">NCTC12218_01677</name>
</gene>
<evidence type="ECO:0000256" key="1">
    <source>
        <dbReference type="ARBA" id="ARBA00006525"/>
    </source>
</evidence>
<dbReference type="GO" id="GO:0009294">
    <property type="term" value="P:DNA-mediated transformation"/>
    <property type="evidence" value="ECO:0007669"/>
    <property type="project" value="InterPro"/>
</dbReference>
<accession>A0A7Z7VY59</accession>
<dbReference type="EMBL" id="UHEF01000001">
    <property type="protein sequence ID" value="SUM89310.1"/>
    <property type="molecule type" value="Genomic_DNA"/>
</dbReference>
<name>A0A7Z7VY59_STASC</name>
<dbReference type="InterPro" id="IPR003488">
    <property type="entry name" value="DprA"/>
</dbReference>
<comment type="similarity">
    <text evidence="1">Belongs to the DprA/Smf family.</text>
</comment>
<proteinExistence type="inferred from homology"/>
<evidence type="ECO:0000313" key="3">
    <source>
        <dbReference type="EMBL" id="CAD7360014.1"/>
    </source>
</evidence>
<organism evidence="4">
    <name type="scientific">Staphylococcus schleiferi</name>
    <dbReference type="NCBI Taxonomy" id="1295"/>
    <lineage>
        <taxon>Bacteria</taxon>
        <taxon>Bacillati</taxon>
        <taxon>Bacillota</taxon>
        <taxon>Bacilli</taxon>
        <taxon>Bacillales</taxon>
        <taxon>Staphylococcaceae</taxon>
        <taxon>Staphylococcus</taxon>
    </lineage>
</organism>
<sequence>MKQLFLLLLYAGFTTQQIQKMYPILLTLKGNIDDVSNYLNEMLKITPSQTIVQKIRRFRSLKIDTIESDLKRHCITPLAIHDPLYPSQLKEIHDPPFVLFCKGNLQTFKAMKHTLAIVGARRCTDYTPQALSYLFKDLREYPLTIISGLAYGTDALAHQFALDYHMHTVGVLGFGHHRHYPASTFQLRQKIENQYLTISEYPPHIPIAKFRFPERNRLISGLSQGVLITEAQARSGALITLDQALEQNRNVYVLPGDMFN</sequence>
<dbReference type="Gene3D" id="3.40.50.450">
    <property type="match status" value="1"/>
</dbReference>
<protein>
    <submittedName>
        <fullName evidence="4">DprA SMF protein putative DNA processing factor</fullName>
    </submittedName>
</protein>
<evidence type="ECO:0000313" key="5">
    <source>
        <dbReference type="Proteomes" id="UP000264146"/>
    </source>
</evidence>
<reference evidence="4" key="1">
    <citation type="submission" date="2018-06" db="EMBL/GenBank/DDBJ databases">
        <authorList>
            <consortium name="Pathogen Informatics"/>
            <person name="Doyle S."/>
        </authorList>
    </citation>
    <scope>NUCLEOTIDE SEQUENCE [LARGE SCALE GENOMIC DNA]</scope>
    <source>
        <strain evidence="4">NCTC12218</strain>
    </source>
</reference>